<proteinExistence type="predicted"/>
<sequence>MELQQGRSTRTIWLRNTFSVLGIITRYFAKAEIIKIIKMVLWIPSHHRHTKRKRFQCFRAISATAQHVRDTICGAKDLS</sequence>
<evidence type="ECO:0000313" key="2">
    <source>
        <dbReference type="EMBL" id="KRX35039.1"/>
    </source>
</evidence>
<organism evidence="2 3">
    <name type="scientific">Trichinella murrelli</name>
    <dbReference type="NCBI Taxonomy" id="144512"/>
    <lineage>
        <taxon>Eukaryota</taxon>
        <taxon>Metazoa</taxon>
        <taxon>Ecdysozoa</taxon>
        <taxon>Nematoda</taxon>
        <taxon>Enoplea</taxon>
        <taxon>Dorylaimia</taxon>
        <taxon>Trichinellida</taxon>
        <taxon>Trichinellidae</taxon>
        <taxon>Trichinella</taxon>
    </lineage>
</organism>
<dbReference type="AlphaFoldDB" id="A0A0V0T7L4"/>
<keyword evidence="1" id="KW-0812">Transmembrane</keyword>
<dbReference type="EMBL" id="JYDJ01000483">
    <property type="protein sequence ID" value="KRX35039.1"/>
    <property type="molecule type" value="Genomic_DNA"/>
</dbReference>
<comment type="caution">
    <text evidence="2">The sequence shown here is derived from an EMBL/GenBank/DDBJ whole genome shotgun (WGS) entry which is preliminary data.</text>
</comment>
<keyword evidence="3" id="KW-1185">Reference proteome</keyword>
<gene>
    <name evidence="2" type="ORF">T05_4146</name>
</gene>
<keyword evidence="1" id="KW-0472">Membrane</keyword>
<name>A0A0V0T7L4_9BILA</name>
<keyword evidence="1" id="KW-1133">Transmembrane helix</keyword>
<dbReference type="Proteomes" id="UP000055048">
    <property type="component" value="Unassembled WGS sequence"/>
</dbReference>
<reference evidence="2 3" key="1">
    <citation type="submission" date="2015-01" db="EMBL/GenBank/DDBJ databases">
        <title>Evolution of Trichinella species and genotypes.</title>
        <authorList>
            <person name="Korhonen P.K."/>
            <person name="Edoardo P."/>
            <person name="Giuseppe L.R."/>
            <person name="Gasser R.B."/>
        </authorList>
    </citation>
    <scope>NUCLEOTIDE SEQUENCE [LARGE SCALE GENOMIC DNA]</scope>
    <source>
        <strain evidence="2">ISS417</strain>
    </source>
</reference>
<accession>A0A0V0T7L4</accession>
<evidence type="ECO:0000313" key="3">
    <source>
        <dbReference type="Proteomes" id="UP000055048"/>
    </source>
</evidence>
<feature type="transmembrane region" description="Helical" evidence="1">
    <location>
        <begin position="12"/>
        <end position="29"/>
    </location>
</feature>
<evidence type="ECO:0000256" key="1">
    <source>
        <dbReference type="SAM" id="Phobius"/>
    </source>
</evidence>
<protein>
    <submittedName>
        <fullName evidence="2">Uncharacterized protein</fullName>
    </submittedName>
</protein>